<dbReference type="Proteomes" id="UP000297385">
    <property type="component" value="Unassembled WGS sequence"/>
</dbReference>
<proteinExistence type="predicted"/>
<keyword evidence="1" id="KW-0812">Transmembrane</keyword>
<dbReference type="GeneID" id="97303646"/>
<evidence type="ECO:0000313" key="3">
    <source>
        <dbReference type="Proteomes" id="UP000297385"/>
    </source>
</evidence>
<reference evidence="2 3" key="1">
    <citation type="submission" date="2019-03" db="EMBL/GenBank/DDBJ databases">
        <title>Complete Genome Sequence of Paraburkholderia dipogonis ICMP 19430T, a Nitrogen-fixing Symbiont of the South African Invasive Legume Dipogon lignosus in New Zealand.</title>
        <authorList>
            <person name="De Meyer S.E."/>
        </authorList>
    </citation>
    <scope>NUCLEOTIDE SEQUENCE [LARGE SCALE GENOMIC DNA]</scope>
    <source>
        <strain evidence="2 3">ICMP 19430</strain>
    </source>
</reference>
<name>A0A4Y8MTD8_9BURK</name>
<dbReference type="RefSeq" id="WP_134463109.1">
    <property type="nucleotide sequence ID" value="NZ_JBHMFL010000038.1"/>
</dbReference>
<gene>
    <name evidence="2" type="ORF">E2553_28810</name>
</gene>
<dbReference type="AlphaFoldDB" id="A0A4Y8MTD8"/>
<keyword evidence="1" id="KW-0472">Membrane</keyword>
<evidence type="ECO:0000256" key="1">
    <source>
        <dbReference type="SAM" id="Phobius"/>
    </source>
</evidence>
<dbReference type="EMBL" id="SNVI01000002">
    <property type="protein sequence ID" value="TFE40721.1"/>
    <property type="molecule type" value="Genomic_DNA"/>
</dbReference>
<feature type="transmembrane region" description="Helical" evidence="1">
    <location>
        <begin position="45"/>
        <end position="66"/>
    </location>
</feature>
<accession>A0A4Y8MTD8</accession>
<protein>
    <submittedName>
        <fullName evidence="2">Uncharacterized protein</fullName>
    </submittedName>
</protein>
<organism evidence="2 3">
    <name type="scientific">Paraburkholderia dipogonis</name>
    <dbReference type="NCBI Taxonomy" id="1211383"/>
    <lineage>
        <taxon>Bacteria</taxon>
        <taxon>Pseudomonadati</taxon>
        <taxon>Pseudomonadota</taxon>
        <taxon>Betaproteobacteria</taxon>
        <taxon>Burkholderiales</taxon>
        <taxon>Burkholderiaceae</taxon>
        <taxon>Paraburkholderia</taxon>
    </lineage>
</organism>
<sequence>MRAFAELVVSLAPPPLMVAVVFAVAYLLVGIPVQFARGPAARDAFGTLAGVFAALVYITLAMSFYADVHSAPR</sequence>
<evidence type="ECO:0000313" key="2">
    <source>
        <dbReference type="EMBL" id="TFE40721.1"/>
    </source>
</evidence>
<comment type="caution">
    <text evidence="2">The sequence shown here is derived from an EMBL/GenBank/DDBJ whole genome shotgun (WGS) entry which is preliminary data.</text>
</comment>
<feature type="transmembrane region" description="Helical" evidence="1">
    <location>
        <begin position="12"/>
        <end position="33"/>
    </location>
</feature>
<keyword evidence="1" id="KW-1133">Transmembrane helix</keyword>